<keyword evidence="1" id="KW-0999">Mitochondrion inner membrane</keyword>
<proteinExistence type="predicted"/>
<dbReference type="AlphaFoldDB" id="A0A067PTK9"/>
<dbReference type="InParanoid" id="A0A067PTK9"/>
<comment type="subcellular location">
    <subcellularLocation>
        <location evidence="1">Mitochondrion inner membrane</location>
    </subcellularLocation>
</comment>
<dbReference type="PANTHER" id="PTHR28268">
    <property type="entry name" value="MICOS SUBUNIT MIC26"/>
    <property type="match status" value="1"/>
</dbReference>
<keyword evidence="1" id="KW-0496">Mitochondrion</keyword>
<evidence type="ECO:0000256" key="1">
    <source>
        <dbReference type="RuleBase" id="RU363021"/>
    </source>
</evidence>
<sequence>MNRLRMPRTVLAASALALASTHEPAKEKLLIYPLPEAQILVVDEPSELEKQIGDVRRKVTGAYLDAHASVQGVVSRWIGVEHAVESRIKSLLDPTEEITPGLLYTTIATLSTSIVTRSRGLPTRLILPPTAFLVSLSYFLPKTSSNVSDYYEELEDRFAPTFGEKRRIGVAHSAMAVDRVKDSLAGAREGFGKGVGNGVDWVQGLTGLKIREALGWSEGVLHQTEIRTKEVGSAVGKLLEKDENLAKAFARDVKRETVERLKVGKEDIRKMLQTDESLVAELVEGVGKETVERVKVGKEEVVKLAETDKELVGKNAEEFKETTKAEAKKLV</sequence>
<gene>
    <name evidence="2" type="ORF">JAAARDRAFT_209320</name>
</gene>
<keyword evidence="3" id="KW-1185">Reference proteome</keyword>
<accession>A0A067PTK9</accession>
<dbReference type="InterPro" id="IPR033181">
    <property type="entry name" value="Mic26_fungi"/>
</dbReference>
<evidence type="ECO:0000313" key="3">
    <source>
        <dbReference type="Proteomes" id="UP000027265"/>
    </source>
</evidence>
<dbReference type="STRING" id="933084.A0A067PTK9"/>
<protein>
    <recommendedName>
        <fullName evidence="1">MICOS complex subunit</fullName>
    </recommendedName>
</protein>
<dbReference type="GO" id="GO:0042407">
    <property type="term" value="P:cristae formation"/>
    <property type="evidence" value="ECO:0007669"/>
    <property type="project" value="InterPro"/>
</dbReference>
<dbReference type="HOGENOM" id="CLU_072130_0_0_1"/>
<dbReference type="InterPro" id="IPR019166">
    <property type="entry name" value="MIC26/MIC27"/>
</dbReference>
<evidence type="ECO:0000313" key="2">
    <source>
        <dbReference type="EMBL" id="KDQ54622.1"/>
    </source>
</evidence>
<dbReference type="Pfam" id="PF09769">
    <property type="entry name" value="ApoO"/>
    <property type="match status" value="1"/>
</dbReference>
<dbReference type="EMBL" id="KL197728">
    <property type="protein sequence ID" value="KDQ54622.1"/>
    <property type="molecule type" value="Genomic_DNA"/>
</dbReference>
<comment type="function">
    <text evidence="1">Component of the MICOS complex, a large protein complex of the mitochondrial inner membrane that plays crucial roles in the maintenance of crista junctions, inner membrane architecture, and formation of contact sites to the outer membrane.</text>
</comment>
<keyword evidence="1" id="KW-0472">Membrane</keyword>
<comment type="subunit">
    <text evidence="1">Component of the mitochondrial contact site and cristae organizing system (MICOS) complex.</text>
</comment>
<dbReference type="GO" id="GO:0044284">
    <property type="term" value="C:mitochondrial crista junction"/>
    <property type="evidence" value="ECO:0007669"/>
    <property type="project" value="TreeGrafter"/>
</dbReference>
<dbReference type="PANTHER" id="PTHR28268:SF1">
    <property type="entry name" value="MICOS SUBUNIT MIC26"/>
    <property type="match status" value="1"/>
</dbReference>
<dbReference type="GO" id="GO:0061617">
    <property type="term" value="C:MICOS complex"/>
    <property type="evidence" value="ECO:0007669"/>
    <property type="project" value="UniProtKB-UniRule"/>
</dbReference>
<dbReference type="OrthoDB" id="2399148at2759"/>
<organism evidence="2 3">
    <name type="scientific">Jaapia argillacea MUCL 33604</name>
    <dbReference type="NCBI Taxonomy" id="933084"/>
    <lineage>
        <taxon>Eukaryota</taxon>
        <taxon>Fungi</taxon>
        <taxon>Dikarya</taxon>
        <taxon>Basidiomycota</taxon>
        <taxon>Agaricomycotina</taxon>
        <taxon>Agaricomycetes</taxon>
        <taxon>Agaricomycetidae</taxon>
        <taxon>Jaapiales</taxon>
        <taxon>Jaapiaceae</taxon>
        <taxon>Jaapia</taxon>
    </lineage>
</organism>
<reference evidence="3" key="1">
    <citation type="journal article" date="2014" name="Proc. Natl. Acad. Sci. U.S.A.">
        <title>Extensive sampling of basidiomycete genomes demonstrates inadequacy of the white-rot/brown-rot paradigm for wood decay fungi.</title>
        <authorList>
            <person name="Riley R."/>
            <person name="Salamov A.A."/>
            <person name="Brown D.W."/>
            <person name="Nagy L.G."/>
            <person name="Floudas D."/>
            <person name="Held B.W."/>
            <person name="Levasseur A."/>
            <person name="Lombard V."/>
            <person name="Morin E."/>
            <person name="Otillar R."/>
            <person name="Lindquist E.A."/>
            <person name="Sun H."/>
            <person name="LaButti K.M."/>
            <person name="Schmutz J."/>
            <person name="Jabbour D."/>
            <person name="Luo H."/>
            <person name="Baker S.E."/>
            <person name="Pisabarro A.G."/>
            <person name="Walton J.D."/>
            <person name="Blanchette R.A."/>
            <person name="Henrissat B."/>
            <person name="Martin F."/>
            <person name="Cullen D."/>
            <person name="Hibbett D.S."/>
            <person name="Grigoriev I.V."/>
        </authorList>
    </citation>
    <scope>NUCLEOTIDE SEQUENCE [LARGE SCALE GENOMIC DNA]</scope>
    <source>
        <strain evidence="3">MUCL 33604</strain>
    </source>
</reference>
<name>A0A067PTK9_9AGAM</name>
<dbReference type="Proteomes" id="UP000027265">
    <property type="component" value="Unassembled WGS sequence"/>
</dbReference>